<dbReference type="InterPro" id="IPR047757">
    <property type="entry name" value="AfsA-like"/>
</dbReference>
<reference evidence="2 3" key="1">
    <citation type="submission" date="2020-08" db="EMBL/GenBank/DDBJ databases">
        <title>Genomic Encyclopedia of Type Strains, Phase III (KMG-III): the genomes of soil and plant-associated and newly described type strains.</title>
        <authorList>
            <person name="Whitman W."/>
        </authorList>
    </citation>
    <scope>NUCLEOTIDE SEQUENCE [LARGE SCALE GENOMIC DNA]</scope>
    <source>
        <strain evidence="2 3">CECT 3226</strain>
    </source>
</reference>
<dbReference type="AlphaFoldDB" id="A0A7W8FA34"/>
<proteinExistence type="predicted"/>
<organism evidence="2 3">
    <name type="scientific">Streptomyces griseoloalbus</name>
    <dbReference type="NCBI Taxonomy" id="67303"/>
    <lineage>
        <taxon>Bacteria</taxon>
        <taxon>Bacillati</taxon>
        <taxon>Actinomycetota</taxon>
        <taxon>Actinomycetes</taxon>
        <taxon>Kitasatosporales</taxon>
        <taxon>Streptomycetaceae</taxon>
        <taxon>Streptomyces</taxon>
    </lineage>
</organism>
<evidence type="ECO:0000313" key="3">
    <source>
        <dbReference type="Proteomes" id="UP000568022"/>
    </source>
</evidence>
<accession>A0A7W8FA34</accession>
<dbReference type="NCBIfam" id="NF041195">
    <property type="entry name" value="ScbA_BarX_GamBu"/>
    <property type="match status" value="1"/>
</dbReference>
<dbReference type="Pfam" id="PF03756">
    <property type="entry name" value="AfsA"/>
    <property type="match status" value="2"/>
</dbReference>
<protein>
    <recommendedName>
        <fullName evidence="1">A-factor biosynthesis hotdog domain-containing protein</fullName>
    </recommendedName>
</protein>
<feature type="domain" description="A-factor biosynthesis hotdog" evidence="1">
    <location>
        <begin position="175"/>
        <end position="265"/>
    </location>
</feature>
<dbReference type="EMBL" id="JACHJE010000015">
    <property type="protein sequence ID" value="MBB5128823.1"/>
    <property type="molecule type" value="Genomic_DNA"/>
</dbReference>
<sequence length="295" mass="33359">MSYTHKTNPAEILLTSWHRTGDDTFTVTARWPRDHAFYLARFGRHDPLLLTETVRQTLPLLSHAAYDVPLGHHLVWKDFGWDVDPDALWVEAGADAEIELHITSSDVKYRKERATAVTLFVEAERAGRRLATARTSFTIQDRAVYERLRGRYADVESANARALPLPPPSPTQQTGRDRFQDVVLSYTDIPLRWQLRTDISHPVLFDHPVDHAPGMLLLEAARQAAQAAAHPRQTLVVGMQCDFSRYAELDAPCWVTAKALPRDLDGRPRMLITAEQNDAEIFTSVVALHEVPADR</sequence>
<dbReference type="GO" id="GO:0016740">
    <property type="term" value="F:transferase activity"/>
    <property type="evidence" value="ECO:0007669"/>
    <property type="project" value="InterPro"/>
</dbReference>
<name>A0A7W8FA34_9ACTN</name>
<feature type="domain" description="A-factor biosynthesis hotdog" evidence="1">
    <location>
        <begin position="5"/>
        <end position="137"/>
    </location>
</feature>
<dbReference type="Proteomes" id="UP000568022">
    <property type="component" value="Unassembled WGS sequence"/>
</dbReference>
<dbReference type="InterPro" id="IPR005509">
    <property type="entry name" value="AfsA_hotdog_dom"/>
</dbReference>
<comment type="caution">
    <text evidence="2">The sequence shown here is derived from an EMBL/GenBank/DDBJ whole genome shotgun (WGS) entry which is preliminary data.</text>
</comment>
<evidence type="ECO:0000259" key="1">
    <source>
        <dbReference type="Pfam" id="PF03756"/>
    </source>
</evidence>
<keyword evidence="3" id="KW-1185">Reference proteome</keyword>
<gene>
    <name evidence="2" type="ORF">FHS32_005600</name>
</gene>
<evidence type="ECO:0000313" key="2">
    <source>
        <dbReference type="EMBL" id="MBB5128823.1"/>
    </source>
</evidence>